<dbReference type="PANTHER" id="PTHR33567:SF3">
    <property type="entry name" value="CHROMATE ION TRANSPORTER (EUROFUNG)"/>
    <property type="match status" value="1"/>
</dbReference>
<dbReference type="RefSeq" id="WP_267979121.1">
    <property type="nucleotide sequence ID" value="NZ_JAPQKF010000001.1"/>
</dbReference>
<evidence type="ECO:0000256" key="2">
    <source>
        <dbReference type="ARBA" id="ARBA00005262"/>
    </source>
</evidence>
<proteinExistence type="inferred from homology"/>
<evidence type="ECO:0000313" key="8">
    <source>
        <dbReference type="EMBL" id="MDN0012841.1"/>
    </source>
</evidence>
<keyword evidence="6 7" id="KW-0472">Membrane</keyword>
<feature type="transmembrane region" description="Helical" evidence="7">
    <location>
        <begin position="371"/>
        <end position="403"/>
    </location>
</feature>
<name>A0ABT7WJI4_9GAMM</name>
<feature type="transmembrane region" description="Helical" evidence="7">
    <location>
        <begin position="340"/>
        <end position="359"/>
    </location>
</feature>
<feature type="transmembrane region" description="Helical" evidence="7">
    <location>
        <begin position="123"/>
        <end position="142"/>
    </location>
</feature>
<keyword evidence="9" id="KW-1185">Reference proteome</keyword>
<evidence type="ECO:0000256" key="4">
    <source>
        <dbReference type="ARBA" id="ARBA00022692"/>
    </source>
</evidence>
<evidence type="ECO:0000256" key="3">
    <source>
        <dbReference type="ARBA" id="ARBA00022475"/>
    </source>
</evidence>
<feature type="transmembrane region" description="Helical" evidence="7">
    <location>
        <begin position="154"/>
        <end position="184"/>
    </location>
</feature>
<dbReference type="InterPro" id="IPR003370">
    <property type="entry name" value="Chromate_transpt"/>
</dbReference>
<comment type="caution">
    <text evidence="8">The sequence shown here is derived from an EMBL/GenBank/DDBJ whole genome shotgun (WGS) entry which is preliminary data.</text>
</comment>
<feature type="transmembrane region" description="Helical" evidence="7">
    <location>
        <begin position="307"/>
        <end position="328"/>
    </location>
</feature>
<evidence type="ECO:0000256" key="6">
    <source>
        <dbReference type="ARBA" id="ARBA00023136"/>
    </source>
</evidence>
<dbReference type="NCBIfam" id="TIGR00937">
    <property type="entry name" value="2A51"/>
    <property type="match status" value="1"/>
</dbReference>
<dbReference type="PANTHER" id="PTHR33567">
    <property type="entry name" value="CHROMATE ION TRANSPORTER (EUROFUNG)"/>
    <property type="match status" value="1"/>
</dbReference>
<protein>
    <submittedName>
        <fullName evidence="8">Chromate efflux transporter</fullName>
    </submittedName>
</protein>
<dbReference type="PIRSF" id="PIRSF004810">
    <property type="entry name" value="ChrA"/>
    <property type="match status" value="1"/>
</dbReference>
<evidence type="ECO:0000256" key="5">
    <source>
        <dbReference type="ARBA" id="ARBA00022989"/>
    </source>
</evidence>
<evidence type="ECO:0000256" key="1">
    <source>
        <dbReference type="ARBA" id="ARBA00004651"/>
    </source>
</evidence>
<dbReference type="EMBL" id="JAUDZE010000001">
    <property type="protein sequence ID" value="MDN0012841.1"/>
    <property type="molecule type" value="Genomic_DNA"/>
</dbReference>
<keyword evidence="3" id="KW-1003">Cell membrane</keyword>
<comment type="similarity">
    <text evidence="2">Belongs to the chromate ion transporter (CHR) (TC 2.A.51) family.</text>
</comment>
<comment type="subcellular location">
    <subcellularLocation>
        <location evidence="1">Cell membrane</location>
        <topology evidence="1">Multi-pass membrane protein</topology>
    </subcellularLocation>
</comment>
<dbReference type="InterPro" id="IPR014047">
    <property type="entry name" value="Chr_Tranpt_l_chain"/>
</dbReference>
<feature type="transmembrane region" description="Helical" evidence="7">
    <location>
        <begin position="204"/>
        <end position="226"/>
    </location>
</feature>
<feature type="transmembrane region" description="Helical" evidence="7">
    <location>
        <begin position="238"/>
        <end position="256"/>
    </location>
</feature>
<keyword evidence="4 7" id="KW-0812">Transmembrane</keyword>
<evidence type="ECO:0000313" key="9">
    <source>
        <dbReference type="Proteomes" id="UP001168524"/>
    </source>
</evidence>
<sequence length="405" mass="43223">MTSHVQQDEIPHRASVLEVFFAFLKLGLTSFGGPIAHLGYFHTEFVERRKWLSDHAYADLVGLCQFLPGPASSQVGIALGLSRAGYWGAIAAWLGFTLPSAIALICFALGLSQLNGVLSTGGLHGLKVVAVAIVAQALWQMGKSLCPDRLRISMAIVAAVTISLFSIALGQIVVIIGGACLGIIFLKKVPSLPATTIPTKVSWWMGILALTLFFALLLILPLLASITQNHLIMFIDSFYRAGALVFGGGHVVLPLLQASVVGEGWVTNDTFLAGYGAAQAVPGPLFTFAAYLGAIAQPEPNGWLGGFIALVVIFLPAFLLVLGVLPFWQKIRHFPIAQRAMMGANAAVVGILLAAFYNPVWTSAILKPLDFALAIIAYLLLVFWKLPPWLVVLLSAVGGIVIVQF</sequence>
<feature type="transmembrane region" description="Helical" evidence="7">
    <location>
        <begin position="86"/>
        <end position="111"/>
    </location>
</feature>
<feature type="transmembrane region" description="Helical" evidence="7">
    <location>
        <begin position="20"/>
        <end position="41"/>
    </location>
</feature>
<dbReference type="Pfam" id="PF02417">
    <property type="entry name" value="Chromate_transp"/>
    <property type="match status" value="2"/>
</dbReference>
<gene>
    <name evidence="8" type="primary">chrA</name>
    <name evidence="8" type="ORF">QTA56_01150</name>
</gene>
<keyword evidence="5 7" id="KW-1133">Transmembrane helix</keyword>
<reference evidence="8" key="1">
    <citation type="submission" date="2023-06" db="EMBL/GenBank/DDBJ databases">
        <title>Two novel species of Acinetobacter isolated from motorbike repairing workshop in Vietnam.</title>
        <authorList>
            <person name="Le N.T.T."/>
        </authorList>
    </citation>
    <scope>NUCLEOTIDE SEQUENCE</scope>
    <source>
        <strain evidence="8">VNH17</strain>
    </source>
</reference>
<accession>A0ABT7WJI4</accession>
<evidence type="ECO:0000256" key="7">
    <source>
        <dbReference type="SAM" id="Phobius"/>
    </source>
</evidence>
<dbReference type="Proteomes" id="UP001168524">
    <property type="component" value="Unassembled WGS sequence"/>
</dbReference>
<organism evidence="8 9">
    <name type="scientific">Acinetobacter thutiue</name>
    <dbReference type="NCBI Taxonomy" id="2998078"/>
    <lineage>
        <taxon>Bacteria</taxon>
        <taxon>Pseudomonadati</taxon>
        <taxon>Pseudomonadota</taxon>
        <taxon>Gammaproteobacteria</taxon>
        <taxon>Moraxellales</taxon>
        <taxon>Moraxellaceae</taxon>
        <taxon>Acinetobacter</taxon>
    </lineage>
</organism>